<dbReference type="SUPFAM" id="SSF54862">
    <property type="entry name" value="4Fe-4S ferredoxins"/>
    <property type="match status" value="1"/>
</dbReference>
<reference evidence="2" key="1">
    <citation type="journal article" date="2014" name="Front. Microbiol.">
        <title>High frequency of phylogenetically diverse reductive dehalogenase-homologous genes in deep subseafloor sedimentary metagenomes.</title>
        <authorList>
            <person name="Kawai M."/>
            <person name="Futagami T."/>
            <person name="Toyoda A."/>
            <person name="Takaki Y."/>
            <person name="Nishi S."/>
            <person name="Hori S."/>
            <person name="Arai W."/>
            <person name="Tsubouchi T."/>
            <person name="Morono Y."/>
            <person name="Uchiyama I."/>
            <person name="Ito T."/>
            <person name="Fujiyama A."/>
            <person name="Inagaki F."/>
            <person name="Takami H."/>
        </authorList>
    </citation>
    <scope>NUCLEOTIDE SEQUENCE</scope>
    <source>
        <strain evidence="2">Expedition CK06-06</strain>
    </source>
</reference>
<proteinExistence type="predicted"/>
<dbReference type="Gene3D" id="3.20.20.100">
    <property type="entry name" value="NADP-dependent oxidoreductase domain"/>
    <property type="match status" value="1"/>
</dbReference>
<organism evidence="2">
    <name type="scientific">marine sediment metagenome</name>
    <dbReference type="NCBI Taxonomy" id="412755"/>
    <lineage>
        <taxon>unclassified sequences</taxon>
        <taxon>metagenomes</taxon>
        <taxon>ecological metagenomes</taxon>
    </lineage>
</organism>
<feature type="domain" description="4Fe-4S ferredoxin-type" evidence="1">
    <location>
        <begin position="184"/>
        <end position="213"/>
    </location>
</feature>
<dbReference type="PANTHER" id="PTHR43312">
    <property type="entry name" value="D-THREO-ALDOSE 1-DEHYDROGENASE"/>
    <property type="match status" value="1"/>
</dbReference>
<dbReference type="InterPro" id="IPR017896">
    <property type="entry name" value="4Fe4S_Fe-S-bd"/>
</dbReference>
<dbReference type="InterPro" id="IPR053135">
    <property type="entry name" value="AKR2_Oxidoreductase"/>
</dbReference>
<feature type="non-terminal residue" evidence="2">
    <location>
        <position position="1"/>
    </location>
</feature>
<accession>X1KEZ1</accession>
<dbReference type="AlphaFoldDB" id="X1KEZ1"/>
<comment type="caution">
    <text evidence="2">The sequence shown here is derived from an EMBL/GenBank/DDBJ whole genome shotgun (WGS) entry which is preliminary data.</text>
</comment>
<sequence length="223" mass="25308">LKKEGKIRFTGFSTHNPTLTMKQALDNDFTQVVLFIYNHMEGKEIEPLIKQVHQKGIGTVAMKIFAGGKQGNLKSMISQEVSYPQAAIRWVMSNPNIDCCIPTMSSYSHVEEYVAASGKPLSRSDLKMIAAYQRQANNQYCRVSCQECLSSCPDNVAVNDILRYKMYFEDYRMEREAMRYYAELEESTKPLNCSNCSGYCEKACPFGLKVKNKLIHAHEILSG</sequence>
<evidence type="ECO:0000259" key="1">
    <source>
        <dbReference type="PROSITE" id="PS51379"/>
    </source>
</evidence>
<dbReference type="Gene3D" id="3.30.70.20">
    <property type="match status" value="1"/>
</dbReference>
<gene>
    <name evidence="2" type="ORF">S03H2_60342</name>
</gene>
<dbReference type="PROSITE" id="PS51379">
    <property type="entry name" value="4FE4S_FER_2"/>
    <property type="match status" value="1"/>
</dbReference>
<dbReference type="EMBL" id="BARU01038873">
    <property type="protein sequence ID" value="GAH88729.1"/>
    <property type="molecule type" value="Genomic_DNA"/>
</dbReference>
<dbReference type="PANTHER" id="PTHR43312:SF1">
    <property type="entry name" value="NADP-DEPENDENT OXIDOREDUCTASE DOMAIN-CONTAINING PROTEIN"/>
    <property type="match status" value="1"/>
</dbReference>
<dbReference type="SUPFAM" id="SSF51430">
    <property type="entry name" value="NAD(P)-linked oxidoreductase"/>
    <property type="match status" value="1"/>
</dbReference>
<name>X1KEZ1_9ZZZZ</name>
<dbReference type="InterPro" id="IPR036812">
    <property type="entry name" value="NAD(P)_OxRdtase_dom_sf"/>
</dbReference>
<protein>
    <recommendedName>
        <fullName evidence="1">4Fe-4S ferredoxin-type domain-containing protein</fullName>
    </recommendedName>
</protein>
<evidence type="ECO:0000313" key="2">
    <source>
        <dbReference type="EMBL" id="GAH88729.1"/>
    </source>
</evidence>